<evidence type="ECO:0000313" key="2">
    <source>
        <dbReference type="EMBL" id="EGG04305.1"/>
    </source>
</evidence>
<reference evidence="3" key="1">
    <citation type="journal article" date="2011" name="Proc. Natl. Acad. Sci. U.S.A.">
        <title>Obligate biotrophy features unraveled by the genomic analysis of rust fungi.</title>
        <authorList>
            <person name="Duplessis S."/>
            <person name="Cuomo C.A."/>
            <person name="Lin Y.-C."/>
            <person name="Aerts A."/>
            <person name="Tisserant E."/>
            <person name="Veneault-Fourrey C."/>
            <person name="Joly D.L."/>
            <person name="Hacquard S."/>
            <person name="Amselem J."/>
            <person name="Cantarel B.L."/>
            <person name="Chiu R."/>
            <person name="Coutinho P.M."/>
            <person name="Feau N."/>
            <person name="Field M."/>
            <person name="Frey P."/>
            <person name="Gelhaye E."/>
            <person name="Goldberg J."/>
            <person name="Grabherr M.G."/>
            <person name="Kodira C.D."/>
            <person name="Kohler A."/>
            <person name="Kuees U."/>
            <person name="Lindquist E.A."/>
            <person name="Lucas S.M."/>
            <person name="Mago R."/>
            <person name="Mauceli E."/>
            <person name="Morin E."/>
            <person name="Murat C."/>
            <person name="Pangilinan J.L."/>
            <person name="Park R."/>
            <person name="Pearson M."/>
            <person name="Quesneville H."/>
            <person name="Rouhier N."/>
            <person name="Sakthikumar S."/>
            <person name="Salamov A.A."/>
            <person name="Schmutz J."/>
            <person name="Selles B."/>
            <person name="Shapiro H."/>
            <person name="Tanguay P."/>
            <person name="Tuskan G.A."/>
            <person name="Henrissat B."/>
            <person name="Van de Peer Y."/>
            <person name="Rouze P."/>
            <person name="Ellis J.G."/>
            <person name="Dodds P.N."/>
            <person name="Schein J.E."/>
            <person name="Zhong S."/>
            <person name="Hamelin R.C."/>
            <person name="Grigoriev I.V."/>
            <person name="Szabo L.J."/>
            <person name="Martin F."/>
        </authorList>
    </citation>
    <scope>NUCLEOTIDE SEQUENCE [LARGE SCALE GENOMIC DNA]</scope>
    <source>
        <strain evidence="3">98AG31 / pathotype 3-4-7</strain>
    </source>
</reference>
<sequence>MSPQNYSSSQFSRATIFDDEVRSKRTALDLDRPSLPSILPSQDNGHILSSFRLKIKNGVSKLKVFYRSSPSNQKQKRNTVNLVVLTSDQKSRRSYNTVSSSNESDEEGSSTLKSSCPMMLKVPEPVLRSIKEETEEKRKLQALEYLERAREQLKRHYQVDVQHLSIDCDCKTKDEEPLWQAELRQHRWISFLKEKEVEVPYEGEYRQRGEYGQQECIWSMRKYFGQWSTPPSVLFTPSMRVDQARSSPEQMNLY</sequence>
<gene>
    <name evidence="2" type="ORF">MELLADRAFT_108613</name>
</gene>
<accession>F4RTP1</accession>
<proteinExistence type="predicted"/>
<dbReference type="InParanoid" id="F4RTP1"/>
<evidence type="ECO:0000256" key="1">
    <source>
        <dbReference type="SAM" id="MobiDB-lite"/>
    </source>
</evidence>
<feature type="region of interest" description="Disordered" evidence="1">
    <location>
        <begin position="93"/>
        <end position="115"/>
    </location>
</feature>
<dbReference type="RefSeq" id="XP_007412434.1">
    <property type="nucleotide sequence ID" value="XM_007412372.1"/>
</dbReference>
<dbReference type="OrthoDB" id="2516169at2759"/>
<name>F4RTP1_MELLP</name>
<keyword evidence="3" id="KW-1185">Reference proteome</keyword>
<dbReference type="HOGENOM" id="CLU_1094507_0_0_1"/>
<organism evidence="3">
    <name type="scientific">Melampsora larici-populina (strain 98AG31 / pathotype 3-4-7)</name>
    <name type="common">Poplar leaf rust fungus</name>
    <dbReference type="NCBI Taxonomy" id="747676"/>
    <lineage>
        <taxon>Eukaryota</taxon>
        <taxon>Fungi</taxon>
        <taxon>Dikarya</taxon>
        <taxon>Basidiomycota</taxon>
        <taxon>Pucciniomycotina</taxon>
        <taxon>Pucciniomycetes</taxon>
        <taxon>Pucciniales</taxon>
        <taxon>Melampsoraceae</taxon>
        <taxon>Melampsora</taxon>
    </lineage>
</organism>
<dbReference type="AlphaFoldDB" id="F4RTP1"/>
<dbReference type="VEuPathDB" id="FungiDB:MELLADRAFT_108613"/>
<dbReference type="KEGG" id="mlr:MELLADRAFT_108613"/>
<dbReference type="GeneID" id="18923518"/>
<protein>
    <submittedName>
        <fullName evidence="2">Uncharacterized protein</fullName>
    </submittedName>
</protein>
<dbReference type="Proteomes" id="UP000001072">
    <property type="component" value="Unassembled WGS sequence"/>
</dbReference>
<dbReference type="EMBL" id="GL883119">
    <property type="protein sequence ID" value="EGG04305.1"/>
    <property type="molecule type" value="Genomic_DNA"/>
</dbReference>
<evidence type="ECO:0000313" key="3">
    <source>
        <dbReference type="Proteomes" id="UP000001072"/>
    </source>
</evidence>